<dbReference type="GO" id="GO:0005524">
    <property type="term" value="F:ATP binding"/>
    <property type="evidence" value="ECO:0007669"/>
    <property type="project" value="UniProtKB-UniRule"/>
</dbReference>
<dbReference type="CDD" id="cd18804">
    <property type="entry name" value="SF2_C_priA"/>
    <property type="match status" value="1"/>
</dbReference>
<feature type="binding site" evidence="12">
    <location>
        <position position="515"/>
    </location>
    <ligand>
        <name>Zn(2+)</name>
        <dbReference type="ChEBI" id="CHEBI:29105"/>
        <label>2</label>
    </ligand>
</feature>
<dbReference type="PANTHER" id="PTHR30580">
    <property type="entry name" value="PRIMOSOMAL PROTEIN N"/>
    <property type="match status" value="1"/>
</dbReference>
<dbReference type="OrthoDB" id="9759544at2"/>
<dbReference type="GO" id="GO:0003677">
    <property type="term" value="F:DNA binding"/>
    <property type="evidence" value="ECO:0007669"/>
    <property type="project" value="UniProtKB-UniRule"/>
</dbReference>
<dbReference type="EMBL" id="MRWQ01000005">
    <property type="protein sequence ID" value="OKL37186.1"/>
    <property type="molecule type" value="Genomic_DNA"/>
</dbReference>
<dbReference type="GO" id="GO:0043138">
    <property type="term" value="F:3'-5' DNA helicase activity"/>
    <property type="evidence" value="ECO:0007669"/>
    <property type="project" value="UniProtKB-EC"/>
</dbReference>
<keyword evidence="2 12" id="KW-0235">DNA replication</keyword>
<evidence type="ECO:0000256" key="5">
    <source>
        <dbReference type="ARBA" id="ARBA00022801"/>
    </source>
</evidence>
<dbReference type="GO" id="GO:0016887">
    <property type="term" value="F:ATP hydrolysis activity"/>
    <property type="evidence" value="ECO:0007669"/>
    <property type="project" value="RHEA"/>
</dbReference>
<dbReference type="GO" id="GO:0008270">
    <property type="term" value="F:zinc ion binding"/>
    <property type="evidence" value="ECO:0007669"/>
    <property type="project" value="UniProtKB-UniRule"/>
</dbReference>
<evidence type="ECO:0000256" key="12">
    <source>
        <dbReference type="HAMAP-Rule" id="MF_00983"/>
    </source>
</evidence>
<keyword evidence="9 12" id="KW-0238">DNA-binding</keyword>
<dbReference type="InterPro" id="IPR014001">
    <property type="entry name" value="Helicase_ATP-bd"/>
</dbReference>
<evidence type="ECO:0000256" key="9">
    <source>
        <dbReference type="ARBA" id="ARBA00023125"/>
    </source>
</evidence>
<dbReference type="Gene3D" id="3.40.1440.60">
    <property type="entry name" value="PriA, 3(prime) DNA-binding domain"/>
    <property type="match status" value="1"/>
</dbReference>
<dbReference type="GO" id="GO:0006269">
    <property type="term" value="P:DNA replication, synthesis of primer"/>
    <property type="evidence" value="ECO:0007669"/>
    <property type="project" value="UniProtKB-KW"/>
</dbReference>
<feature type="binding site" evidence="12">
    <location>
        <position position="512"/>
    </location>
    <ligand>
        <name>Zn(2+)</name>
        <dbReference type="ChEBI" id="CHEBI:29105"/>
        <label>2</label>
    </ligand>
</feature>
<dbReference type="InterPro" id="IPR041236">
    <property type="entry name" value="PriA_C"/>
</dbReference>
<dbReference type="Proteomes" id="UP000186524">
    <property type="component" value="Unassembled WGS sequence"/>
</dbReference>
<dbReference type="Pfam" id="PF04851">
    <property type="entry name" value="ResIII"/>
    <property type="match status" value="1"/>
</dbReference>
<keyword evidence="4 12" id="KW-0547">Nucleotide-binding</keyword>
<feature type="domain" description="Helicase C-terminal" evidence="14">
    <location>
        <begin position="538"/>
        <end position="695"/>
    </location>
</feature>
<evidence type="ECO:0000256" key="3">
    <source>
        <dbReference type="ARBA" id="ARBA00022723"/>
    </source>
</evidence>
<dbReference type="Pfam" id="PF18319">
    <property type="entry name" value="Zn_ribbon_PriA"/>
    <property type="match status" value="1"/>
</dbReference>
<feature type="binding site" evidence="12">
    <location>
        <position position="530"/>
    </location>
    <ligand>
        <name>Zn(2+)</name>
        <dbReference type="ChEBI" id="CHEBI:29105"/>
        <label>2</label>
    </ligand>
</feature>
<comment type="similarity">
    <text evidence="12">Belongs to the helicase family. PriA subfamily.</text>
</comment>
<dbReference type="NCBIfam" id="NF004066">
    <property type="entry name" value="PRK05580.1-3"/>
    <property type="match status" value="1"/>
</dbReference>
<dbReference type="InterPro" id="IPR041222">
    <property type="entry name" value="PriA_3primeBD"/>
</dbReference>
<dbReference type="PANTHER" id="PTHR30580:SF0">
    <property type="entry name" value="PRIMOSOMAL PROTEIN N"/>
    <property type="match status" value="1"/>
</dbReference>
<sequence>MNVASVIVDVAAMQTDRPFDYEIPERWREVIQPGMRVIVPFGPRHVQGFVLEIKEDTEIRKLKPIVEPMDIVPVLSEELMKLAQWLTIESLCFKISALHVMLPAAMKAKYSKLIRLTGEKSLSPELASLFEDQTEIPWEVASEADALTDIRKEVKNGTIEVIYSVKSKGRTKTVRMVKCLLSEETLAETVETIAKNAVKQKEALLAFSGRRGDWLTLKETGMSPATAKSLIRKGWIEEKQEEMYRDPHSGRHFEPDKPLSLTENQQEAIAPILATITDGTTETFLLHGVTGSGKTEIYLQSISRVIEKGQEAIVLVPEISLTPQMTERFKRRFGNDVAVLHSGLSIGEKYDEWRKISRKEVKVVVGARSAVFAPFENIGLIIIDEEHETSYKQEENPRYHARDVAIWRAAYYKCPVILGSATPSLESFARAKKGVYTLLTLDRRVNDRPLPSVDIIDMREELREGNRSMFSRTLFDKIKDRLEKEEQTVLFLNKRGYSSFIMCRDCGYVAGCPHCDVSMTYHRHRHQLKCHYCGYEEPAPNICPECGSEHIRHFGTGTQKVEEELLKLLPEVRIIRMDVDTTGTKGSHERLLRQFANKEADILLGTQMIAKGLDFPNITLVGVLSADTMLHLPDFRSSEKTFQLLTQVSGRAGRHHLSGEVVVQTYTPEHYSIQLAAEQNYESFYQKEMMMRNMGGYPPFYYLALINVSHKEAIEASSAANKIVAKIKPSLSQAAVILGPVASPIARINDRYRWQCLIKYKREPKLTVVLKEVLEHYAKQGKSNGLLVSIDVHPYMLM</sequence>
<dbReference type="InterPro" id="IPR005259">
    <property type="entry name" value="PriA"/>
</dbReference>
<evidence type="ECO:0000256" key="4">
    <source>
        <dbReference type="ARBA" id="ARBA00022741"/>
    </source>
</evidence>
<comment type="catalytic activity">
    <reaction evidence="11 12">
        <text>ATP + H2O = ADP + phosphate + H(+)</text>
        <dbReference type="Rhea" id="RHEA:13065"/>
        <dbReference type="ChEBI" id="CHEBI:15377"/>
        <dbReference type="ChEBI" id="CHEBI:15378"/>
        <dbReference type="ChEBI" id="CHEBI:30616"/>
        <dbReference type="ChEBI" id="CHEBI:43474"/>
        <dbReference type="ChEBI" id="CHEBI:456216"/>
        <dbReference type="EC" id="5.6.2.4"/>
    </reaction>
</comment>
<keyword evidence="7 12" id="KW-0862">Zinc</keyword>
<keyword evidence="16" id="KW-1185">Reference proteome</keyword>
<feature type="binding site" evidence="12">
    <location>
        <position position="546"/>
    </location>
    <ligand>
        <name>Zn(2+)</name>
        <dbReference type="ChEBI" id="CHEBI:29105"/>
        <label>1</label>
    </ligand>
</feature>
<dbReference type="Gene3D" id="3.40.50.300">
    <property type="entry name" value="P-loop containing nucleotide triphosphate hydrolases"/>
    <property type="match status" value="2"/>
</dbReference>
<comment type="caution">
    <text evidence="15">The sequence shown here is derived from an EMBL/GenBank/DDBJ whole genome shotgun (WGS) entry which is preliminary data.</text>
</comment>
<dbReference type="InterPro" id="IPR006935">
    <property type="entry name" value="Helicase/UvrB_N"/>
</dbReference>
<dbReference type="Pfam" id="PF00271">
    <property type="entry name" value="Helicase_C"/>
    <property type="match status" value="1"/>
</dbReference>
<comment type="cofactor">
    <cofactor evidence="12">
        <name>Zn(2+)</name>
        <dbReference type="ChEBI" id="CHEBI:29105"/>
    </cofactor>
    <text evidence="12">Binds 2 zinc ions per subunit.</text>
</comment>
<dbReference type="SMART" id="SM00490">
    <property type="entry name" value="HELICc"/>
    <property type="match status" value="1"/>
</dbReference>
<protein>
    <recommendedName>
        <fullName evidence="12">Replication restart protein PriA</fullName>
    </recommendedName>
    <alternativeName>
        <fullName evidence="12">ATP-dependent DNA helicase PriA</fullName>
        <ecNumber evidence="12">5.6.2.4</ecNumber>
    </alternativeName>
    <alternativeName>
        <fullName evidence="12">DNA 3'-5' helicase PriA</fullName>
    </alternativeName>
</protein>
<evidence type="ECO:0000313" key="16">
    <source>
        <dbReference type="Proteomes" id="UP000186524"/>
    </source>
</evidence>
<dbReference type="InterPro" id="IPR040498">
    <property type="entry name" value="PriA_CRR"/>
</dbReference>
<dbReference type="PROSITE" id="PS51194">
    <property type="entry name" value="HELICASE_CTER"/>
    <property type="match status" value="1"/>
</dbReference>
<proteinExistence type="inferred from homology"/>
<dbReference type="GO" id="GO:0006310">
    <property type="term" value="P:DNA recombination"/>
    <property type="evidence" value="ECO:0007669"/>
    <property type="project" value="InterPro"/>
</dbReference>
<dbReference type="FunFam" id="3.40.1440.60:FF:000001">
    <property type="entry name" value="Primosomal protein N"/>
    <property type="match status" value="1"/>
</dbReference>
<keyword evidence="1 12" id="KW-0639">Primosome</keyword>
<dbReference type="NCBIfam" id="TIGR00595">
    <property type="entry name" value="priA"/>
    <property type="match status" value="1"/>
</dbReference>
<feature type="binding site" evidence="12">
    <location>
        <position position="533"/>
    </location>
    <ligand>
        <name>Zn(2+)</name>
        <dbReference type="ChEBI" id="CHEBI:29105"/>
        <label>2</label>
    </ligand>
</feature>
<dbReference type="Pfam" id="PF18074">
    <property type="entry name" value="PriA_C"/>
    <property type="match status" value="1"/>
</dbReference>
<dbReference type="PROSITE" id="PS51192">
    <property type="entry name" value="HELICASE_ATP_BIND_1"/>
    <property type="match status" value="1"/>
</dbReference>
<dbReference type="GO" id="GO:1990077">
    <property type="term" value="C:primosome complex"/>
    <property type="evidence" value="ECO:0007669"/>
    <property type="project" value="UniProtKB-UniRule"/>
</dbReference>
<dbReference type="CDD" id="cd17929">
    <property type="entry name" value="DEXHc_priA"/>
    <property type="match status" value="1"/>
</dbReference>
<dbReference type="Pfam" id="PF17764">
    <property type="entry name" value="PriA_3primeBD"/>
    <property type="match status" value="1"/>
</dbReference>
<organism evidence="15 16">
    <name type="scientific">Domibacillus mangrovi</name>
    <dbReference type="NCBI Taxonomy" id="1714354"/>
    <lineage>
        <taxon>Bacteria</taxon>
        <taxon>Bacillati</taxon>
        <taxon>Bacillota</taxon>
        <taxon>Bacilli</taxon>
        <taxon>Bacillales</taxon>
        <taxon>Bacillaceae</taxon>
        <taxon>Domibacillus</taxon>
    </lineage>
</organism>
<dbReference type="EC" id="5.6.2.4" evidence="12"/>
<evidence type="ECO:0000256" key="6">
    <source>
        <dbReference type="ARBA" id="ARBA00022806"/>
    </source>
</evidence>
<evidence type="ECO:0000256" key="7">
    <source>
        <dbReference type="ARBA" id="ARBA00022833"/>
    </source>
</evidence>
<dbReference type="HAMAP" id="MF_00983">
    <property type="entry name" value="PriA"/>
    <property type="match status" value="1"/>
</dbReference>
<comment type="catalytic activity">
    <reaction evidence="12">
        <text>Couples ATP hydrolysis with the unwinding of duplex DNA by translocating in the 3'-5' direction.</text>
        <dbReference type="EC" id="5.6.2.4"/>
    </reaction>
</comment>
<gene>
    <name evidence="12" type="primary">priA</name>
    <name evidence="15" type="ORF">BLL40_06270</name>
</gene>
<feature type="domain" description="Helicase ATP-binding" evidence="13">
    <location>
        <begin position="275"/>
        <end position="441"/>
    </location>
</feature>
<evidence type="ECO:0000256" key="8">
    <source>
        <dbReference type="ARBA" id="ARBA00022840"/>
    </source>
</evidence>
<dbReference type="SMART" id="SM00487">
    <property type="entry name" value="DEXDc"/>
    <property type="match status" value="1"/>
</dbReference>
<evidence type="ECO:0000259" key="14">
    <source>
        <dbReference type="PROSITE" id="PS51194"/>
    </source>
</evidence>
<feature type="binding site" evidence="12">
    <location>
        <position position="503"/>
    </location>
    <ligand>
        <name>Zn(2+)</name>
        <dbReference type="ChEBI" id="CHEBI:29105"/>
        <label>1</label>
    </ligand>
</feature>
<name>A0A1Q5P4L1_9BACI</name>
<accession>A0A1Q5P4L1</accession>
<comment type="subunit">
    <text evidence="12">Component of the replication restart primosome.</text>
</comment>
<feature type="binding site" evidence="12">
    <location>
        <position position="543"/>
    </location>
    <ligand>
        <name>Zn(2+)</name>
        <dbReference type="ChEBI" id="CHEBI:29105"/>
        <label>1</label>
    </ligand>
</feature>
<evidence type="ECO:0000259" key="13">
    <source>
        <dbReference type="PROSITE" id="PS51192"/>
    </source>
</evidence>
<dbReference type="FunFam" id="3.40.50.300:FF:000489">
    <property type="entry name" value="Primosome assembly protein PriA"/>
    <property type="match status" value="1"/>
</dbReference>
<dbReference type="AlphaFoldDB" id="A0A1Q5P4L1"/>
<dbReference type="SUPFAM" id="SSF52540">
    <property type="entry name" value="P-loop containing nucleoside triphosphate hydrolases"/>
    <property type="match status" value="2"/>
</dbReference>
<feature type="binding site" evidence="12">
    <location>
        <position position="506"/>
    </location>
    <ligand>
        <name>Zn(2+)</name>
        <dbReference type="ChEBI" id="CHEBI:29105"/>
        <label>1</label>
    </ligand>
</feature>
<dbReference type="InterPro" id="IPR001650">
    <property type="entry name" value="Helicase_C-like"/>
</dbReference>
<reference evidence="15 16" key="1">
    <citation type="submission" date="2016-12" db="EMBL/GenBank/DDBJ databases">
        <title>Domibacillus sp. SAOS 44 whole genome sequencing.</title>
        <authorList>
            <person name="Verma A."/>
            <person name="Krishnamurthi S."/>
        </authorList>
    </citation>
    <scope>NUCLEOTIDE SEQUENCE [LARGE SCALE GENOMIC DNA]</scope>
    <source>
        <strain evidence="15 16">SAOS 44</strain>
    </source>
</reference>
<keyword evidence="5 12" id="KW-0378">Hydrolase</keyword>
<keyword evidence="6 12" id="KW-0347">Helicase</keyword>
<dbReference type="GO" id="GO:0006270">
    <property type="term" value="P:DNA replication initiation"/>
    <property type="evidence" value="ECO:0007669"/>
    <property type="project" value="TreeGrafter"/>
</dbReference>
<evidence type="ECO:0000256" key="10">
    <source>
        <dbReference type="ARBA" id="ARBA00023235"/>
    </source>
</evidence>
<keyword evidence="10 12" id="KW-0413">Isomerase</keyword>
<evidence type="ECO:0000313" key="15">
    <source>
        <dbReference type="EMBL" id="OKL37186.1"/>
    </source>
</evidence>
<evidence type="ECO:0000256" key="11">
    <source>
        <dbReference type="ARBA" id="ARBA00048988"/>
    </source>
</evidence>
<evidence type="ECO:0000256" key="1">
    <source>
        <dbReference type="ARBA" id="ARBA00022515"/>
    </source>
</evidence>
<dbReference type="InterPro" id="IPR027417">
    <property type="entry name" value="P-loop_NTPase"/>
</dbReference>
<dbReference type="RefSeq" id="WP_073711058.1">
    <property type="nucleotide sequence ID" value="NZ_MRWQ01000005.1"/>
</dbReference>
<dbReference type="InterPro" id="IPR042115">
    <property type="entry name" value="PriA_3primeBD_sf"/>
</dbReference>
<comment type="function">
    <text evidence="12">Initiates the restart of stalled replication forks, which reloads the replicative helicase on sites other than the origin of replication. Recognizes and binds to abandoned replication forks and remodels them to uncover a helicase loading site. Promotes assembly of the primosome at these replication forks.</text>
</comment>
<evidence type="ECO:0000256" key="2">
    <source>
        <dbReference type="ARBA" id="ARBA00022705"/>
    </source>
</evidence>
<dbReference type="GO" id="GO:0006302">
    <property type="term" value="P:double-strand break repair"/>
    <property type="evidence" value="ECO:0007669"/>
    <property type="project" value="InterPro"/>
</dbReference>
<dbReference type="STRING" id="1714354.BLL40_06270"/>
<keyword evidence="8 12" id="KW-0067">ATP-binding</keyword>
<keyword evidence="3 12" id="KW-0479">Metal-binding</keyword>